<keyword evidence="3" id="KW-1185">Reference proteome</keyword>
<organism evidence="2 3">
    <name type="scientific">Coemansia reversa (strain ATCC 12441 / NRRL 1564)</name>
    <dbReference type="NCBI Taxonomy" id="763665"/>
    <lineage>
        <taxon>Eukaryota</taxon>
        <taxon>Fungi</taxon>
        <taxon>Fungi incertae sedis</taxon>
        <taxon>Zoopagomycota</taxon>
        <taxon>Kickxellomycotina</taxon>
        <taxon>Kickxellomycetes</taxon>
        <taxon>Kickxellales</taxon>
        <taxon>Kickxellaceae</taxon>
        <taxon>Coemansia</taxon>
    </lineage>
</organism>
<reference evidence="2 3" key="1">
    <citation type="journal article" date="2015" name="Genome Biol. Evol.">
        <title>Phylogenomic analyses indicate that early fungi evolved digesting cell walls of algal ancestors of land plants.</title>
        <authorList>
            <person name="Chang Y."/>
            <person name="Wang S."/>
            <person name="Sekimoto S."/>
            <person name="Aerts A.L."/>
            <person name="Choi C."/>
            <person name="Clum A."/>
            <person name="LaButti K.M."/>
            <person name="Lindquist E.A."/>
            <person name="Yee Ngan C."/>
            <person name="Ohm R.A."/>
            <person name="Salamov A.A."/>
            <person name="Grigoriev I.V."/>
            <person name="Spatafora J.W."/>
            <person name="Berbee M.L."/>
        </authorList>
    </citation>
    <scope>NUCLEOTIDE SEQUENCE [LARGE SCALE GENOMIC DNA]</scope>
    <source>
        <strain evidence="2 3">NRRL 1564</strain>
    </source>
</reference>
<dbReference type="EMBL" id="KZ303690">
    <property type="protein sequence ID" value="PIA12528.1"/>
    <property type="molecule type" value="Genomic_DNA"/>
</dbReference>
<evidence type="ECO:0000313" key="3">
    <source>
        <dbReference type="Proteomes" id="UP000242474"/>
    </source>
</evidence>
<feature type="non-terminal residue" evidence="2">
    <location>
        <position position="101"/>
    </location>
</feature>
<dbReference type="AlphaFoldDB" id="A0A2G5B0H2"/>
<proteinExistence type="predicted"/>
<name>A0A2G5B0H2_COERN</name>
<dbReference type="PROSITE" id="PS51257">
    <property type="entry name" value="PROKAR_LIPOPROTEIN"/>
    <property type="match status" value="1"/>
</dbReference>
<evidence type="ECO:0000313" key="2">
    <source>
        <dbReference type="EMBL" id="PIA12528.1"/>
    </source>
</evidence>
<gene>
    <name evidence="2" type="ORF">COEREDRAFT_12646</name>
</gene>
<feature type="region of interest" description="Disordered" evidence="1">
    <location>
        <begin position="1"/>
        <end position="101"/>
    </location>
</feature>
<evidence type="ECO:0000256" key="1">
    <source>
        <dbReference type="SAM" id="MobiDB-lite"/>
    </source>
</evidence>
<dbReference type="Proteomes" id="UP000242474">
    <property type="component" value="Unassembled WGS sequence"/>
</dbReference>
<accession>A0A2G5B0H2</accession>
<feature type="compositionally biased region" description="Low complexity" evidence="1">
    <location>
        <begin position="19"/>
        <end position="30"/>
    </location>
</feature>
<protein>
    <submittedName>
        <fullName evidence="2">Uncharacterized protein</fullName>
    </submittedName>
</protein>
<sequence length="101" mass="10661">MTKRDSGSQQPPARKKSRSSAASSSIGGISTSCLVTPDQTAKKTRKQTQSSDHPPPNLSFGSTSQGPVALSTPLRPSTGHNRALSKKPSSGSQTDKRLREE</sequence>